<evidence type="ECO:0000259" key="3">
    <source>
        <dbReference type="Pfam" id="PF23585"/>
    </source>
</evidence>
<dbReference type="EMBL" id="WHUW01000028">
    <property type="protein sequence ID" value="KAF8434596.1"/>
    <property type="molecule type" value="Genomic_DNA"/>
</dbReference>
<keyword evidence="5" id="KW-1185">Reference proteome</keyword>
<keyword evidence="2" id="KW-0472">Membrane</keyword>
<reference evidence="4" key="2">
    <citation type="journal article" date="2020" name="Nat. Commun.">
        <title>Large-scale genome sequencing of mycorrhizal fungi provides insights into the early evolution of symbiotic traits.</title>
        <authorList>
            <person name="Miyauchi S."/>
            <person name="Kiss E."/>
            <person name="Kuo A."/>
            <person name="Drula E."/>
            <person name="Kohler A."/>
            <person name="Sanchez-Garcia M."/>
            <person name="Morin E."/>
            <person name="Andreopoulos B."/>
            <person name="Barry K.W."/>
            <person name="Bonito G."/>
            <person name="Buee M."/>
            <person name="Carver A."/>
            <person name="Chen C."/>
            <person name="Cichocki N."/>
            <person name="Clum A."/>
            <person name="Culley D."/>
            <person name="Crous P.W."/>
            <person name="Fauchery L."/>
            <person name="Girlanda M."/>
            <person name="Hayes R.D."/>
            <person name="Keri Z."/>
            <person name="LaButti K."/>
            <person name="Lipzen A."/>
            <person name="Lombard V."/>
            <person name="Magnuson J."/>
            <person name="Maillard F."/>
            <person name="Murat C."/>
            <person name="Nolan M."/>
            <person name="Ohm R.A."/>
            <person name="Pangilinan J."/>
            <person name="Pereira M.F."/>
            <person name="Perotto S."/>
            <person name="Peter M."/>
            <person name="Pfister S."/>
            <person name="Riley R."/>
            <person name="Sitrit Y."/>
            <person name="Stielow J.B."/>
            <person name="Szollosi G."/>
            <person name="Zifcakova L."/>
            <person name="Stursova M."/>
            <person name="Spatafora J.W."/>
            <person name="Tedersoo L."/>
            <person name="Vaario L.M."/>
            <person name="Yamada A."/>
            <person name="Yan M."/>
            <person name="Wang P."/>
            <person name="Xu J."/>
            <person name="Bruns T."/>
            <person name="Baldrian P."/>
            <person name="Vilgalys R."/>
            <person name="Dunand C."/>
            <person name="Henrissat B."/>
            <person name="Grigoriev I.V."/>
            <person name="Hibbett D."/>
            <person name="Nagy L.G."/>
            <person name="Martin F.M."/>
        </authorList>
    </citation>
    <scope>NUCLEOTIDE SEQUENCE</scope>
    <source>
        <strain evidence="4">BED1</strain>
    </source>
</reference>
<keyword evidence="2" id="KW-0812">Transmembrane</keyword>
<dbReference type="Proteomes" id="UP001194468">
    <property type="component" value="Unassembled WGS sequence"/>
</dbReference>
<comment type="caution">
    <text evidence="4">The sequence shown here is derived from an EMBL/GenBank/DDBJ whole genome shotgun (WGS) entry which is preliminary data.</text>
</comment>
<feature type="domain" description="DUF7137" evidence="3">
    <location>
        <begin position="52"/>
        <end position="188"/>
    </location>
</feature>
<gene>
    <name evidence="4" type="ORF">L210DRAFT_852242</name>
</gene>
<organism evidence="4 5">
    <name type="scientific">Boletus edulis BED1</name>
    <dbReference type="NCBI Taxonomy" id="1328754"/>
    <lineage>
        <taxon>Eukaryota</taxon>
        <taxon>Fungi</taxon>
        <taxon>Dikarya</taxon>
        <taxon>Basidiomycota</taxon>
        <taxon>Agaricomycotina</taxon>
        <taxon>Agaricomycetes</taxon>
        <taxon>Agaricomycetidae</taxon>
        <taxon>Boletales</taxon>
        <taxon>Boletineae</taxon>
        <taxon>Boletaceae</taxon>
        <taxon>Boletoideae</taxon>
        <taxon>Boletus</taxon>
    </lineage>
</organism>
<dbReference type="PANTHER" id="PTHR42028">
    <property type="entry name" value="CHROMOSOME 1, WHOLE GENOME SHOTGUN SEQUENCE"/>
    <property type="match status" value="1"/>
</dbReference>
<proteinExistence type="predicted"/>
<keyword evidence="2" id="KW-1133">Transmembrane helix</keyword>
<feature type="transmembrane region" description="Helical" evidence="2">
    <location>
        <begin position="202"/>
        <end position="221"/>
    </location>
</feature>
<dbReference type="Pfam" id="PF23585">
    <property type="entry name" value="DUF7137"/>
    <property type="match status" value="1"/>
</dbReference>
<dbReference type="AlphaFoldDB" id="A0AAD4BM58"/>
<dbReference type="PANTHER" id="PTHR42028:SF1">
    <property type="entry name" value="YALI0E30657P"/>
    <property type="match status" value="1"/>
</dbReference>
<sequence length="224" mass="23750">MVEKRQNNSGSQSQLQTQSALQSGQTVTQSLASQTGSQSLTAAPMPTIPSNAPPGLISVTQPPQQSTPFYKIAPSEPITFAWAFSNIIVTPTHLTVSAACKNGNTYPVGPTDGIIPGTATSVVWDTYAYQTSHPQLPLAQAEYTLEIWGDQGPDAQIKPGFLTPNSAAHFSLYTPQGYTPVTSGWSCPGCSSAISQYDSRPALVGLISTLFLVFLSGSLVMRRL</sequence>
<accession>A0AAD4BM58</accession>
<protein>
    <recommendedName>
        <fullName evidence="3">DUF7137 domain-containing protein</fullName>
    </recommendedName>
</protein>
<feature type="compositionally biased region" description="Low complexity" evidence="1">
    <location>
        <begin position="7"/>
        <end position="26"/>
    </location>
</feature>
<dbReference type="InterPro" id="IPR055561">
    <property type="entry name" value="DUF7137"/>
</dbReference>
<name>A0AAD4BM58_BOLED</name>
<evidence type="ECO:0000313" key="5">
    <source>
        <dbReference type="Proteomes" id="UP001194468"/>
    </source>
</evidence>
<evidence type="ECO:0000256" key="1">
    <source>
        <dbReference type="SAM" id="MobiDB-lite"/>
    </source>
</evidence>
<evidence type="ECO:0000313" key="4">
    <source>
        <dbReference type="EMBL" id="KAF8434596.1"/>
    </source>
</evidence>
<reference evidence="4" key="1">
    <citation type="submission" date="2019-10" db="EMBL/GenBank/DDBJ databases">
        <authorList>
            <consortium name="DOE Joint Genome Institute"/>
            <person name="Kuo A."/>
            <person name="Miyauchi S."/>
            <person name="Kiss E."/>
            <person name="Drula E."/>
            <person name="Kohler A."/>
            <person name="Sanchez-Garcia M."/>
            <person name="Andreopoulos B."/>
            <person name="Barry K.W."/>
            <person name="Bonito G."/>
            <person name="Buee M."/>
            <person name="Carver A."/>
            <person name="Chen C."/>
            <person name="Cichocki N."/>
            <person name="Clum A."/>
            <person name="Culley D."/>
            <person name="Crous P.W."/>
            <person name="Fauchery L."/>
            <person name="Girlanda M."/>
            <person name="Hayes R."/>
            <person name="Keri Z."/>
            <person name="LaButti K."/>
            <person name="Lipzen A."/>
            <person name="Lombard V."/>
            <person name="Magnuson J."/>
            <person name="Maillard F."/>
            <person name="Morin E."/>
            <person name="Murat C."/>
            <person name="Nolan M."/>
            <person name="Ohm R."/>
            <person name="Pangilinan J."/>
            <person name="Pereira M."/>
            <person name="Perotto S."/>
            <person name="Peter M."/>
            <person name="Riley R."/>
            <person name="Sitrit Y."/>
            <person name="Stielow B."/>
            <person name="Szollosi G."/>
            <person name="Zifcakova L."/>
            <person name="Stursova M."/>
            <person name="Spatafora J.W."/>
            <person name="Tedersoo L."/>
            <person name="Vaario L.-M."/>
            <person name="Yamada A."/>
            <person name="Yan M."/>
            <person name="Wang P."/>
            <person name="Xu J."/>
            <person name="Bruns T."/>
            <person name="Baldrian P."/>
            <person name="Vilgalys R."/>
            <person name="Henrissat B."/>
            <person name="Grigoriev I.V."/>
            <person name="Hibbett D."/>
            <person name="Nagy L.G."/>
            <person name="Martin F.M."/>
        </authorList>
    </citation>
    <scope>NUCLEOTIDE SEQUENCE</scope>
    <source>
        <strain evidence="4">BED1</strain>
    </source>
</reference>
<feature type="compositionally biased region" description="Polar residues" evidence="1">
    <location>
        <begin position="27"/>
        <end position="41"/>
    </location>
</feature>
<evidence type="ECO:0000256" key="2">
    <source>
        <dbReference type="SAM" id="Phobius"/>
    </source>
</evidence>
<feature type="region of interest" description="Disordered" evidence="1">
    <location>
        <begin position="1"/>
        <end position="63"/>
    </location>
</feature>